<evidence type="ECO:0000259" key="5">
    <source>
        <dbReference type="Pfam" id="PF18962"/>
    </source>
</evidence>
<dbReference type="Gene3D" id="3.80.10.10">
    <property type="entry name" value="Ribonuclease Inhibitor"/>
    <property type="match status" value="1"/>
</dbReference>
<evidence type="ECO:0000256" key="4">
    <source>
        <dbReference type="SAM" id="SignalP"/>
    </source>
</evidence>
<evidence type="ECO:0000313" key="6">
    <source>
        <dbReference type="EMBL" id="REG98994.1"/>
    </source>
</evidence>
<name>A0A3E0EL69_9FLAO</name>
<dbReference type="NCBIfam" id="TIGR04183">
    <property type="entry name" value="Por_Secre_tail"/>
    <property type="match status" value="1"/>
</dbReference>
<evidence type="ECO:0000313" key="7">
    <source>
        <dbReference type="Proteomes" id="UP000257136"/>
    </source>
</evidence>
<dbReference type="RefSeq" id="WP_245980419.1">
    <property type="nucleotide sequence ID" value="NZ_QUNI01000005.1"/>
</dbReference>
<dbReference type="Proteomes" id="UP000257136">
    <property type="component" value="Unassembled WGS sequence"/>
</dbReference>
<dbReference type="AlphaFoldDB" id="A0A3E0EL69"/>
<proteinExistence type="predicted"/>
<feature type="domain" description="Secretion system C-terminal sorting" evidence="5">
    <location>
        <begin position="281"/>
        <end position="351"/>
    </location>
</feature>
<protein>
    <submittedName>
        <fullName evidence="6">Putative secreted protein (Por secretion system target)</fullName>
    </submittedName>
</protein>
<dbReference type="PANTHER" id="PTHR47566">
    <property type="match status" value="1"/>
</dbReference>
<accession>A0A3E0EL69</accession>
<dbReference type="PANTHER" id="PTHR47566:SF1">
    <property type="entry name" value="PROTEIN NUD1"/>
    <property type="match status" value="1"/>
</dbReference>
<keyword evidence="3" id="KW-0677">Repeat</keyword>
<evidence type="ECO:0000256" key="2">
    <source>
        <dbReference type="ARBA" id="ARBA00022729"/>
    </source>
</evidence>
<dbReference type="InterPro" id="IPR026444">
    <property type="entry name" value="Secre_tail"/>
</dbReference>
<gene>
    <name evidence="6" type="ORF">C8P67_105159</name>
</gene>
<sequence length="352" mass="38759">MKTKLLLLLFLVSLSTYAQYTAIPDVNFENKLITLGIDSGVADGEVLTSSINSLTYLDVSSSNITDLTGIQDFVALTELNCDFNQLTTLDISKNVLLNWLSCSHNQLTSLDVSNNLNLGYLDCSINKLTFLDVSNNVKLQDLHCYSNQLTTLDVSKNLTLYTFTCYQNQLTTLDVSKILVLYTFSCQENQLTTLDVSKNVTLINLDCSSNNLSNLNLKNSKNTLLTNPNIRLSGNPNLTCIQVDDVTYSNNNWAGAKDAIASYSETCTLGIEDSQFNKAAVYPNPTKGEVNILNIAVEKATVYNVSGQLVKTFTLDSANTNHTINLSDLPKGIYFVYLINQDAASVKKVIVE</sequence>
<evidence type="ECO:0000256" key="1">
    <source>
        <dbReference type="ARBA" id="ARBA00022614"/>
    </source>
</evidence>
<dbReference type="EMBL" id="QUNI01000005">
    <property type="protein sequence ID" value="REG98994.1"/>
    <property type="molecule type" value="Genomic_DNA"/>
</dbReference>
<feature type="chain" id="PRO_5017775131" evidence="4">
    <location>
        <begin position="19"/>
        <end position="352"/>
    </location>
</feature>
<keyword evidence="2 4" id="KW-0732">Signal</keyword>
<keyword evidence="1" id="KW-0433">Leucine-rich repeat</keyword>
<reference evidence="6 7" key="1">
    <citation type="submission" date="2018-08" db="EMBL/GenBank/DDBJ databases">
        <title>Genomic Encyclopedia of Archaeal and Bacterial Type Strains, Phase II (KMG-II): from individual species to whole genera.</title>
        <authorList>
            <person name="Goeker M."/>
        </authorList>
    </citation>
    <scope>NUCLEOTIDE SEQUENCE [LARGE SCALE GENOMIC DNA]</scope>
    <source>
        <strain evidence="6 7">DSM 100880</strain>
    </source>
</reference>
<dbReference type="GO" id="GO:0035591">
    <property type="term" value="F:signaling adaptor activity"/>
    <property type="evidence" value="ECO:0007669"/>
    <property type="project" value="TreeGrafter"/>
</dbReference>
<dbReference type="SUPFAM" id="SSF52058">
    <property type="entry name" value="L domain-like"/>
    <property type="match status" value="1"/>
</dbReference>
<feature type="signal peptide" evidence="4">
    <location>
        <begin position="1"/>
        <end position="18"/>
    </location>
</feature>
<evidence type="ECO:0000256" key="3">
    <source>
        <dbReference type="ARBA" id="ARBA00022737"/>
    </source>
</evidence>
<organism evidence="6 7">
    <name type="scientific">Flavobacterium aquicola</name>
    <dbReference type="NCBI Taxonomy" id="1682742"/>
    <lineage>
        <taxon>Bacteria</taxon>
        <taxon>Pseudomonadati</taxon>
        <taxon>Bacteroidota</taxon>
        <taxon>Flavobacteriia</taxon>
        <taxon>Flavobacteriales</taxon>
        <taxon>Flavobacteriaceae</taxon>
        <taxon>Flavobacterium</taxon>
    </lineage>
</organism>
<dbReference type="InterPro" id="IPR032675">
    <property type="entry name" value="LRR_dom_sf"/>
</dbReference>
<comment type="caution">
    <text evidence="6">The sequence shown here is derived from an EMBL/GenBank/DDBJ whole genome shotgun (WGS) entry which is preliminary data.</text>
</comment>
<dbReference type="Pfam" id="PF18962">
    <property type="entry name" value="Por_Secre_tail"/>
    <property type="match status" value="1"/>
</dbReference>
<keyword evidence="7" id="KW-1185">Reference proteome</keyword>
<dbReference type="InterPro" id="IPR052574">
    <property type="entry name" value="CDIRP"/>
</dbReference>